<reference evidence="3" key="2">
    <citation type="journal article" date="2016" name="Sci. Rep.">
        <title>Dictyocaulus viviparus genome, variome and transcriptome elucidate lungworm biology and support future intervention.</title>
        <authorList>
            <person name="McNulty S.N."/>
            <person name="Strube C."/>
            <person name="Rosa B.A."/>
            <person name="Martin J.C."/>
            <person name="Tyagi R."/>
            <person name="Choi Y.J."/>
            <person name="Wang Q."/>
            <person name="Hallsworth Pepin K."/>
            <person name="Zhang X."/>
            <person name="Ozersky P."/>
            <person name="Wilson R.K."/>
            <person name="Sternberg P.W."/>
            <person name="Gasser R.B."/>
            <person name="Mitreva M."/>
        </authorList>
    </citation>
    <scope>NUCLEOTIDE SEQUENCE [LARGE SCALE GENOMIC DNA]</scope>
    <source>
        <strain evidence="3">HannoverDv2000</strain>
    </source>
</reference>
<dbReference type="InterPro" id="IPR052246">
    <property type="entry name" value="Cell_Polariz_PKAAnc"/>
</dbReference>
<organism evidence="2 3">
    <name type="scientific">Dictyocaulus viviparus</name>
    <name type="common">Bovine lungworm</name>
    <dbReference type="NCBI Taxonomy" id="29172"/>
    <lineage>
        <taxon>Eukaryota</taxon>
        <taxon>Metazoa</taxon>
        <taxon>Ecdysozoa</taxon>
        <taxon>Nematoda</taxon>
        <taxon>Chromadorea</taxon>
        <taxon>Rhabditida</taxon>
        <taxon>Rhabditina</taxon>
        <taxon>Rhabditomorpha</taxon>
        <taxon>Strongyloidea</taxon>
        <taxon>Metastrongylidae</taxon>
        <taxon>Dictyocaulus</taxon>
    </lineage>
</organism>
<dbReference type="PANTHER" id="PTHR13155:SF1">
    <property type="entry name" value="A-KINASE ANCHOR PROTEIN 10, MITOCHONDRIAL"/>
    <property type="match status" value="1"/>
</dbReference>
<dbReference type="SMART" id="SM00315">
    <property type="entry name" value="RGS"/>
    <property type="match status" value="2"/>
</dbReference>
<dbReference type="EMBL" id="KN716163">
    <property type="protein sequence ID" value="KJH52553.1"/>
    <property type="molecule type" value="Genomic_DNA"/>
</dbReference>
<sequence>MNSVFERLKRKGYRADGITHKIDIRKARVIANNIDLLLNSSSGLAFFIHYLEFCEKVNLIKFWIHVEGYKMSFGEQRSAPLQKAEQSLALLDARNIYNKYIDEESVSSIAIPKTISKRVFDKLSEQRISPDVFDEAKDFIHGLFESRYFKQFEESLFYKKYQLQELSRCCALEDVLHLPPLLNSFLEFVDNRYDHNCLQFLIACNTFETNYETLSDKEALEDAISIYDKYFSMQALTPLNIEDDGRRTMESEICSASGRPLKTSFCSAKEVCSLRIHERYLRRFVRSAGYHNYLIELEADIQNTIELPQHNREALVGSSSSGSMPIVFDKHFDVPEFEQISIRSSHDSPSLKRSRRSISLAEVDCMGQYHVLYDDSLAKEKNTTPSRIRQKLRKYLDKATLKEEEIALEVARTIIADVYKMVEAGRK</sequence>
<gene>
    <name evidence="2" type="ORF">DICVIV_01263</name>
</gene>
<keyword evidence="3" id="KW-1185">Reference proteome</keyword>
<evidence type="ECO:0000259" key="1">
    <source>
        <dbReference type="PROSITE" id="PS50132"/>
    </source>
</evidence>
<dbReference type="InterPro" id="IPR044926">
    <property type="entry name" value="RGS_subdomain_2"/>
</dbReference>
<dbReference type="PROSITE" id="PS50132">
    <property type="entry name" value="RGS"/>
    <property type="match status" value="2"/>
</dbReference>
<dbReference type="InterPro" id="IPR016137">
    <property type="entry name" value="RGS"/>
</dbReference>
<protein>
    <submittedName>
        <fullName evidence="2">Regulator of G protein signaling domain protein</fullName>
    </submittedName>
</protein>
<feature type="domain" description="RGS" evidence="1">
    <location>
        <begin position="171"/>
        <end position="294"/>
    </location>
</feature>
<dbReference type="Gene3D" id="1.10.167.10">
    <property type="entry name" value="Regulator of G-protein Signalling 4, domain 2"/>
    <property type="match status" value="2"/>
</dbReference>
<name>A0A0D8Y6Q8_DICVI</name>
<reference evidence="2 3" key="1">
    <citation type="submission" date="2013-11" db="EMBL/GenBank/DDBJ databases">
        <title>Draft genome of the bovine lungworm Dictyocaulus viviparus.</title>
        <authorList>
            <person name="Mitreva M."/>
        </authorList>
    </citation>
    <scope>NUCLEOTIDE SEQUENCE [LARGE SCALE GENOMIC DNA]</scope>
    <source>
        <strain evidence="2 3">HannoverDv2000</strain>
    </source>
</reference>
<accession>A0A0D8Y6Q8</accession>
<dbReference type="GO" id="GO:0005739">
    <property type="term" value="C:mitochondrion"/>
    <property type="evidence" value="ECO:0007669"/>
    <property type="project" value="TreeGrafter"/>
</dbReference>
<dbReference type="InterPro" id="IPR036305">
    <property type="entry name" value="RGS_sf"/>
</dbReference>
<feature type="domain" description="RGS" evidence="1">
    <location>
        <begin position="33"/>
        <end position="162"/>
    </location>
</feature>
<dbReference type="Pfam" id="PF00615">
    <property type="entry name" value="RGS"/>
    <property type="match status" value="2"/>
</dbReference>
<evidence type="ECO:0000313" key="2">
    <source>
        <dbReference type="EMBL" id="KJH52553.1"/>
    </source>
</evidence>
<dbReference type="PANTHER" id="PTHR13155">
    <property type="entry name" value="A-KINASE ANCHOR PROTEINS"/>
    <property type="match status" value="1"/>
</dbReference>
<dbReference type="AlphaFoldDB" id="A0A0D8Y6Q8"/>
<evidence type="ECO:0000313" key="3">
    <source>
        <dbReference type="Proteomes" id="UP000053766"/>
    </source>
</evidence>
<dbReference type="Proteomes" id="UP000053766">
    <property type="component" value="Unassembled WGS sequence"/>
</dbReference>
<dbReference type="CDD" id="cd07440">
    <property type="entry name" value="RGS"/>
    <property type="match status" value="1"/>
</dbReference>
<dbReference type="OrthoDB" id="5584247at2759"/>
<dbReference type="GO" id="GO:0005886">
    <property type="term" value="C:plasma membrane"/>
    <property type="evidence" value="ECO:0007669"/>
    <property type="project" value="TreeGrafter"/>
</dbReference>
<proteinExistence type="predicted"/>
<dbReference type="STRING" id="29172.A0A0D8Y6Q8"/>
<dbReference type="SUPFAM" id="SSF48097">
    <property type="entry name" value="Regulator of G-protein signaling, RGS"/>
    <property type="match status" value="2"/>
</dbReference>
<dbReference type="GO" id="GO:0008104">
    <property type="term" value="P:intracellular protein localization"/>
    <property type="evidence" value="ECO:0007669"/>
    <property type="project" value="TreeGrafter"/>
</dbReference>